<evidence type="ECO:0000313" key="2">
    <source>
        <dbReference type="EMBL" id="SIR43460.1"/>
    </source>
</evidence>
<evidence type="ECO:0000256" key="1">
    <source>
        <dbReference type="SAM" id="Phobius"/>
    </source>
</evidence>
<gene>
    <name evidence="2" type="ORF">SAMN05421828_13221</name>
</gene>
<keyword evidence="3" id="KW-1185">Reference proteome</keyword>
<dbReference type="EMBL" id="FTNE01000032">
    <property type="protein sequence ID" value="SIR43460.1"/>
    <property type="molecule type" value="Genomic_DNA"/>
</dbReference>
<keyword evidence="1" id="KW-1133">Transmembrane helix</keyword>
<accession>A0A8G2CPF5</accession>
<reference evidence="2 3" key="1">
    <citation type="submission" date="2017-01" db="EMBL/GenBank/DDBJ databases">
        <authorList>
            <person name="Varghese N."/>
            <person name="Submissions S."/>
        </authorList>
    </citation>
    <scope>NUCLEOTIDE SEQUENCE [LARGE SCALE GENOMIC DNA]</scope>
    <source>
        <strain evidence="2 3">ATCC 35905</strain>
    </source>
</reference>
<organism evidence="2 3">
    <name type="scientific">Acidiphilium rubrum</name>
    <dbReference type="NCBI Taxonomy" id="526"/>
    <lineage>
        <taxon>Bacteria</taxon>
        <taxon>Pseudomonadati</taxon>
        <taxon>Pseudomonadota</taxon>
        <taxon>Alphaproteobacteria</taxon>
        <taxon>Acetobacterales</taxon>
        <taxon>Acidocellaceae</taxon>
        <taxon>Acidiphilium</taxon>
    </lineage>
</organism>
<feature type="transmembrane region" description="Helical" evidence="1">
    <location>
        <begin position="17"/>
        <end position="34"/>
    </location>
</feature>
<keyword evidence="1" id="KW-0812">Transmembrane</keyword>
<sequence length="72" mass="7694">MPIGVGECVGRIEDSDGTGFIAIAAMIAALGAIVRRGRRGQVFNCGFQGRLIVFDLNDQADFGVLGDLEEFF</sequence>
<keyword evidence="1" id="KW-0472">Membrane</keyword>
<dbReference type="AlphaFoldDB" id="A0A8G2CPF5"/>
<evidence type="ECO:0000313" key="3">
    <source>
        <dbReference type="Proteomes" id="UP000186308"/>
    </source>
</evidence>
<dbReference type="Proteomes" id="UP000186308">
    <property type="component" value="Unassembled WGS sequence"/>
</dbReference>
<proteinExistence type="predicted"/>
<comment type="caution">
    <text evidence="2">The sequence shown here is derived from an EMBL/GenBank/DDBJ whole genome shotgun (WGS) entry which is preliminary data.</text>
</comment>
<name>A0A8G2CPF5_ACIRU</name>
<protein>
    <submittedName>
        <fullName evidence="2">Uncharacterized protein</fullName>
    </submittedName>
</protein>